<keyword evidence="2" id="KW-1185">Reference proteome</keyword>
<dbReference type="Proteomes" id="UP000256326">
    <property type="component" value="Unassembled WGS sequence"/>
</dbReference>
<feature type="non-terminal residue" evidence="1">
    <location>
        <position position="41"/>
    </location>
</feature>
<dbReference type="EMBL" id="QNUG01000054">
    <property type="protein sequence ID" value="REC66646.1"/>
    <property type="molecule type" value="Genomic_DNA"/>
</dbReference>
<comment type="caution">
    <text evidence="1">The sequence shown here is derived from an EMBL/GenBank/DDBJ whole genome shotgun (WGS) entry which is preliminary data.</text>
</comment>
<reference evidence="1 2" key="1">
    <citation type="journal article" date="2006" name="Int. J. Syst. Evol. Microbiol.">
        <title>Chryseobacterium hispanicum sp. nov., isolated from the drinking water distribution system of Sevilla, Spain.</title>
        <authorList>
            <person name="Gallego V."/>
            <person name="Garcia M.T."/>
            <person name="Ventosa A."/>
        </authorList>
    </citation>
    <scope>NUCLEOTIDE SEQUENCE [LARGE SCALE GENOMIC DNA]</scope>
    <source>
        <strain evidence="1 2">KCTC 22104</strain>
    </source>
</reference>
<evidence type="ECO:0000313" key="1">
    <source>
        <dbReference type="EMBL" id="REC66646.1"/>
    </source>
</evidence>
<gene>
    <name evidence="1" type="ORF">DRF58_16145</name>
</gene>
<protein>
    <submittedName>
        <fullName evidence="1">Type IV secretion protein Rhs</fullName>
    </submittedName>
</protein>
<organism evidence="1 2">
    <name type="scientific">Epilithonimonas hispanica</name>
    <dbReference type="NCBI Taxonomy" id="358687"/>
    <lineage>
        <taxon>Bacteria</taxon>
        <taxon>Pseudomonadati</taxon>
        <taxon>Bacteroidota</taxon>
        <taxon>Flavobacteriia</taxon>
        <taxon>Flavobacteriales</taxon>
        <taxon>Weeksellaceae</taxon>
        <taxon>Chryseobacterium group</taxon>
        <taxon>Epilithonimonas</taxon>
    </lineage>
</organism>
<name>A0A3D9CLJ3_9FLAO</name>
<dbReference type="AlphaFoldDB" id="A0A3D9CLJ3"/>
<accession>A0A3D9CLJ3</accession>
<proteinExistence type="predicted"/>
<sequence>MKVVQSWLNIDPLAEKYPTWTPYAFSGNRVIDARELEGLEP</sequence>
<evidence type="ECO:0000313" key="2">
    <source>
        <dbReference type="Proteomes" id="UP000256326"/>
    </source>
</evidence>